<evidence type="ECO:0000256" key="5">
    <source>
        <dbReference type="ARBA" id="ARBA00012125"/>
    </source>
</evidence>
<feature type="domain" description="Myo-inositol-1-phosphate synthase GAPDH-like" evidence="10">
    <location>
        <begin position="226"/>
        <end position="264"/>
    </location>
</feature>
<feature type="region of interest" description="Disordered" evidence="9">
    <location>
        <begin position="1"/>
        <end position="22"/>
    </location>
</feature>
<evidence type="ECO:0000256" key="1">
    <source>
        <dbReference type="ARBA" id="ARBA00000113"/>
    </source>
</evidence>
<keyword evidence="7" id="KW-0398">Inositol biosynthesis</keyword>
<evidence type="ECO:0000256" key="3">
    <source>
        <dbReference type="ARBA" id="ARBA00005117"/>
    </source>
</evidence>
<dbReference type="AlphaFoldDB" id="A0AB34I1U9"/>
<name>A0AB34I1U9_ESCRO</name>
<evidence type="ECO:0000256" key="9">
    <source>
        <dbReference type="SAM" id="MobiDB-lite"/>
    </source>
</evidence>
<evidence type="ECO:0000259" key="10">
    <source>
        <dbReference type="Pfam" id="PF01658"/>
    </source>
</evidence>
<organism evidence="11 12">
    <name type="scientific">Eschrichtius robustus</name>
    <name type="common">California gray whale</name>
    <name type="synonym">Eschrichtius gibbosus</name>
    <dbReference type="NCBI Taxonomy" id="9764"/>
    <lineage>
        <taxon>Eukaryota</taxon>
        <taxon>Metazoa</taxon>
        <taxon>Chordata</taxon>
        <taxon>Craniata</taxon>
        <taxon>Vertebrata</taxon>
        <taxon>Euteleostomi</taxon>
        <taxon>Mammalia</taxon>
        <taxon>Eutheria</taxon>
        <taxon>Laurasiatheria</taxon>
        <taxon>Artiodactyla</taxon>
        <taxon>Whippomorpha</taxon>
        <taxon>Cetacea</taxon>
        <taxon>Mysticeti</taxon>
        <taxon>Eschrichtiidae</taxon>
        <taxon>Eschrichtius</taxon>
    </lineage>
</organism>
<comment type="cofactor">
    <cofactor evidence="2">
        <name>NAD(+)</name>
        <dbReference type="ChEBI" id="CHEBI:57540"/>
    </cofactor>
</comment>
<dbReference type="SUPFAM" id="SSF51735">
    <property type="entry name" value="NAD(P)-binding Rossmann-fold domains"/>
    <property type="match status" value="1"/>
</dbReference>
<evidence type="ECO:0000256" key="2">
    <source>
        <dbReference type="ARBA" id="ARBA00001911"/>
    </source>
</evidence>
<comment type="catalytic activity">
    <reaction evidence="1">
        <text>D-glucose 6-phosphate = 1D-myo-inositol 3-phosphate</text>
        <dbReference type="Rhea" id="RHEA:10716"/>
        <dbReference type="ChEBI" id="CHEBI:58401"/>
        <dbReference type="ChEBI" id="CHEBI:61548"/>
        <dbReference type="EC" id="5.5.1.4"/>
    </reaction>
</comment>
<dbReference type="InterPro" id="IPR002587">
    <property type="entry name" value="Myo-inos-1-P_Synthase"/>
</dbReference>
<dbReference type="PANTHER" id="PTHR11510">
    <property type="entry name" value="MYO-INOSITOL-1 PHOSPHATE SYNTHASE"/>
    <property type="match status" value="1"/>
</dbReference>
<dbReference type="InterPro" id="IPR013021">
    <property type="entry name" value="Myo-inos-1-P_Synthase_GAPDH"/>
</dbReference>
<comment type="similarity">
    <text evidence="4">Belongs to the myo-inositol 1-phosphate synthase family.</text>
</comment>
<evidence type="ECO:0000256" key="7">
    <source>
        <dbReference type="ARBA" id="ARBA00022550"/>
    </source>
</evidence>
<evidence type="ECO:0000256" key="4">
    <source>
        <dbReference type="ARBA" id="ARBA00010813"/>
    </source>
</evidence>
<dbReference type="GO" id="GO:0008654">
    <property type="term" value="P:phospholipid biosynthetic process"/>
    <property type="evidence" value="ECO:0007669"/>
    <property type="project" value="InterPro"/>
</dbReference>
<dbReference type="GO" id="GO:0006021">
    <property type="term" value="P:inositol biosynthetic process"/>
    <property type="evidence" value="ECO:0007669"/>
    <property type="project" value="UniProtKB-KW"/>
</dbReference>
<feature type="compositionally biased region" description="Basic and acidic residues" evidence="9">
    <location>
        <begin position="250"/>
        <end position="260"/>
    </location>
</feature>
<dbReference type="EC" id="5.5.1.4" evidence="5"/>
<comment type="caution">
    <text evidence="11">The sequence shown here is derived from an EMBL/GenBank/DDBJ whole genome shotgun (WGS) entry which is preliminary data.</text>
</comment>
<gene>
    <name evidence="11" type="ORF">J1605_017653</name>
</gene>
<evidence type="ECO:0000313" key="12">
    <source>
        <dbReference type="Proteomes" id="UP001159641"/>
    </source>
</evidence>
<feature type="region of interest" description="Disordered" evidence="9">
    <location>
        <begin position="241"/>
        <end position="271"/>
    </location>
</feature>
<dbReference type="Proteomes" id="UP001159641">
    <property type="component" value="Unassembled WGS sequence"/>
</dbReference>
<dbReference type="Gene3D" id="3.40.50.720">
    <property type="entry name" value="NAD(P)-binding Rossmann-like Domain"/>
    <property type="match status" value="2"/>
</dbReference>
<protein>
    <recommendedName>
        <fullName evidence="6">Inositol-3-phosphate synthase 1</fullName>
        <ecNumber evidence="5">5.5.1.4</ecNumber>
    </recommendedName>
</protein>
<dbReference type="EMBL" id="JAIQCJ010000254">
    <property type="protein sequence ID" value="KAJ8797425.1"/>
    <property type="molecule type" value="Genomic_DNA"/>
</dbReference>
<reference evidence="11 12" key="1">
    <citation type="submission" date="2022-11" db="EMBL/GenBank/DDBJ databases">
        <title>Whole genome sequence of Eschrichtius robustus ER-17-0199.</title>
        <authorList>
            <person name="Bruniche-Olsen A."/>
            <person name="Black A.N."/>
            <person name="Fields C.J."/>
            <person name="Walden K."/>
            <person name="Dewoody J.A."/>
        </authorList>
    </citation>
    <scope>NUCLEOTIDE SEQUENCE [LARGE SCALE GENOMIC DNA]</scope>
    <source>
        <strain evidence="11">ER-17-0199</strain>
        <tissue evidence="11">Blubber</tissue>
    </source>
</reference>
<sequence>MEAATEFVVESPTRSTVRGQRGATARQVPGLAVVLLGWGGNNGSRLTAAVLAHRLRLSWPTRTCHKEANYSASLTQAAPSLLPMVAPDDLVFDGWAIIVSEPGGGDASSSRLTNQSARADYVILGTRAQQLQRICTDFCSFQSGAGLAEVIRRKTANTEHFSEVILGLSDTAENLLRTIQLGLQVSPSTLFAVASVLEGCSFLGGSPLTTLVPGALEFKWQCSLFTTSIVRYNHLGNNDRQNLSTPPQFRSKEVSKRSVVDDTGLSNPALY</sequence>
<comment type="function">
    <text evidence="8">Key enzyme in myo-inositol biosynthesis pathway that catalyzes the conversion of glucose 6-phosphate to 1-myo-inositol 1-phosphate in a NAD-dependent manner. Rate-limiting enzyme in the synthesis of all inositol-containing compounds.</text>
</comment>
<dbReference type="Gene3D" id="3.30.360.10">
    <property type="entry name" value="Dihydrodipicolinate Reductase, domain 2"/>
    <property type="match status" value="1"/>
</dbReference>
<dbReference type="SUPFAM" id="SSF55347">
    <property type="entry name" value="Glyceraldehyde-3-phosphate dehydrogenase-like, C-terminal domain"/>
    <property type="match status" value="1"/>
</dbReference>
<keyword evidence="12" id="KW-1185">Reference proteome</keyword>
<accession>A0AB34I1U9</accession>
<comment type="pathway">
    <text evidence="3">Polyol metabolism; myo-inositol biosynthesis; myo-inositol from D-glucose 6-phosphate: step 1/2.</text>
</comment>
<evidence type="ECO:0000313" key="11">
    <source>
        <dbReference type="EMBL" id="KAJ8797425.1"/>
    </source>
</evidence>
<dbReference type="InterPro" id="IPR036291">
    <property type="entry name" value="NAD(P)-bd_dom_sf"/>
</dbReference>
<evidence type="ECO:0000256" key="6">
    <source>
        <dbReference type="ARBA" id="ARBA00017761"/>
    </source>
</evidence>
<evidence type="ECO:0000256" key="8">
    <source>
        <dbReference type="ARBA" id="ARBA00025559"/>
    </source>
</evidence>
<proteinExistence type="inferred from homology"/>
<dbReference type="GO" id="GO:0004512">
    <property type="term" value="F:inositol-3-phosphate synthase activity"/>
    <property type="evidence" value="ECO:0007669"/>
    <property type="project" value="UniProtKB-EC"/>
</dbReference>
<dbReference type="Pfam" id="PF01658">
    <property type="entry name" value="Inos-1-P_synth"/>
    <property type="match status" value="1"/>
</dbReference>
<dbReference type="Pfam" id="PF07994">
    <property type="entry name" value="NAD_binding_5"/>
    <property type="match status" value="2"/>
</dbReference>